<comment type="caution">
    <text evidence="1">The sequence shown here is derived from an EMBL/GenBank/DDBJ whole genome shotgun (WGS) entry which is preliminary data.</text>
</comment>
<dbReference type="Proteomes" id="UP000664034">
    <property type="component" value="Unassembled WGS sequence"/>
</dbReference>
<reference evidence="1" key="1">
    <citation type="submission" date="2021-03" db="EMBL/GenBank/DDBJ databases">
        <title>Fibrella sp. HMF5335 genome sequencing and assembly.</title>
        <authorList>
            <person name="Kang H."/>
            <person name="Kim H."/>
            <person name="Bae S."/>
            <person name="Joh K."/>
        </authorList>
    </citation>
    <scope>NUCLEOTIDE SEQUENCE</scope>
    <source>
        <strain evidence="1">HMF5335</strain>
    </source>
</reference>
<accession>A0A939GEB9</accession>
<name>A0A939GEB9_9BACT</name>
<gene>
    <name evidence="1" type="ORF">J2I47_03825</name>
</gene>
<organism evidence="1 2">
    <name type="scientific">Fibrella rubiginis</name>
    <dbReference type="NCBI Taxonomy" id="2817060"/>
    <lineage>
        <taxon>Bacteria</taxon>
        <taxon>Pseudomonadati</taxon>
        <taxon>Bacteroidota</taxon>
        <taxon>Cytophagia</taxon>
        <taxon>Cytophagales</taxon>
        <taxon>Spirosomataceae</taxon>
        <taxon>Fibrella</taxon>
    </lineage>
</organism>
<keyword evidence="2" id="KW-1185">Reference proteome</keyword>
<evidence type="ECO:0000313" key="2">
    <source>
        <dbReference type="Proteomes" id="UP000664034"/>
    </source>
</evidence>
<evidence type="ECO:0000313" key="1">
    <source>
        <dbReference type="EMBL" id="MBO0935669.1"/>
    </source>
</evidence>
<dbReference type="AlphaFoldDB" id="A0A939GEB9"/>
<dbReference type="RefSeq" id="WP_207363239.1">
    <property type="nucleotide sequence ID" value="NZ_JAFMYV010000002.1"/>
</dbReference>
<evidence type="ECO:0008006" key="3">
    <source>
        <dbReference type="Google" id="ProtNLM"/>
    </source>
</evidence>
<protein>
    <recommendedName>
        <fullName evidence="3">Type VI secretion system baseplate subunit TssG</fullName>
    </recommendedName>
</protein>
<dbReference type="EMBL" id="JAFMYV010000002">
    <property type="protein sequence ID" value="MBO0935669.1"/>
    <property type="molecule type" value="Genomic_DNA"/>
</dbReference>
<sequence>MKLQHYADQLSKLRSDVRLEVILAELYFEGFDPKKDLLVHPVGLFERSYRKDIGEPRVGNADVYGDDAASIDPARRTYLNVKVNRDGLYDYLPEGLFHQPSNETRDQKEVFEDIDEQARRQRGARQFFQPIEQEFYLQGLLMELEERTYLVNEQTLRQQSQMPNGQGDVLRQFWDLPNDLLDIRQLNNLLHLLPIAHRLVHNNALVTEVYELILGVPVEIRTIAPLVHLIKLADDDVPAPNDLSKAELGGFSLEGLYQDTMPAYEIRVGPLNSEQLNDFLADGRSRKIMNLLTKYFLPAETDVIDHLLVDEANQYLTLSDDENPSSILGVASYI</sequence>
<proteinExistence type="predicted"/>